<organism evidence="4 5">
    <name type="scientific">Lentilactobacillus fungorum</name>
    <dbReference type="NCBI Taxonomy" id="2201250"/>
    <lineage>
        <taxon>Bacteria</taxon>
        <taxon>Bacillati</taxon>
        <taxon>Bacillota</taxon>
        <taxon>Bacilli</taxon>
        <taxon>Lactobacillales</taxon>
        <taxon>Lactobacillaceae</taxon>
        <taxon>Lentilactobacillus</taxon>
    </lineage>
</organism>
<feature type="DNA-binding region" description="H-T-H motif" evidence="2">
    <location>
        <begin position="34"/>
        <end position="53"/>
    </location>
</feature>
<dbReference type="PANTHER" id="PTHR43479:SF11">
    <property type="entry name" value="ACREF_ENVCD OPERON REPRESSOR-RELATED"/>
    <property type="match status" value="1"/>
</dbReference>
<sequence>MVGIKNNRRTKYTIHAIKAAMLVLLESEPLSKITVTEICKQADVNRGTFYLHFDNPDSLFEAIENDISAEVMPLLRVHQKDNLQDWGRRLVSVVENNQVAMRVILKAQREDKITMAIFSEAHELFLNDFSKQFGVTDQRILEYYFTFFISGSIGVFNQWLNDEHPIPKDEIVKMLVSPYFLTNKK</sequence>
<accession>A0ABQ3VZB3</accession>
<dbReference type="Pfam" id="PF14278">
    <property type="entry name" value="TetR_C_8"/>
    <property type="match status" value="1"/>
</dbReference>
<dbReference type="InterPro" id="IPR001647">
    <property type="entry name" value="HTH_TetR"/>
</dbReference>
<protein>
    <submittedName>
        <fullName evidence="4">TetR family transcriptional regulator</fullName>
    </submittedName>
</protein>
<evidence type="ECO:0000259" key="3">
    <source>
        <dbReference type="PROSITE" id="PS50977"/>
    </source>
</evidence>
<proteinExistence type="predicted"/>
<evidence type="ECO:0000313" key="5">
    <source>
        <dbReference type="Proteomes" id="UP000604765"/>
    </source>
</evidence>
<keyword evidence="5" id="KW-1185">Reference proteome</keyword>
<feature type="domain" description="HTH tetR-type" evidence="3">
    <location>
        <begin position="11"/>
        <end position="71"/>
    </location>
</feature>
<dbReference type="RefSeq" id="WP_203630249.1">
    <property type="nucleotide sequence ID" value="NZ_BNJR01000014.1"/>
</dbReference>
<dbReference type="SUPFAM" id="SSF46689">
    <property type="entry name" value="Homeodomain-like"/>
    <property type="match status" value="1"/>
</dbReference>
<dbReference type="Gene3D" id="1.10.357.10">
    <property type="entry name" value="Tetracycline Repressor, domain 2"/>
    <property type="match status" value="1"/>
</dbReference>
<dbReference type="PROSITE" id="PS50977">
    <property type="entry name" value="HTH_TETR_2"/>
    <property type="match status" value="1"/>
</dbReference>
<evidence type="ECO:0000313" key="4">
    <source>
        <dbReference type="EMBL" id="GHP14238.1"/>
    </source>
</evidence>
<dbReference type="Proteomes" id="UP000604765">
    <property type="component" value="Unassembled WGS sequence"/>
</dbReference>
<dbReference type="InterPro" id="IPR039532">
    <property type="entry name" value="TetR_C_Firmicutes"/>
</dbReference>
<evidence type="ECO:0000256" key="2">
    <source>
        <dbReference type="PROSITE-ProRule" id="PRU00335"/>
    </source>
</evidence>
<keyword evidence="1 2" id="KW-0238">DNA-binding</keyword>
<evidence type="ECO:0000256" key="1">
    <source>
        <dbReference type="ARBA" id="ARBA00023125"/>
    </source>
</evidence>
<gene>
    <name evidence="4" type="ORF">YK48G_16630</name>
</gene>
<dbReference type="InterPro" id="IPR009057">
    <property type="entry name" value="Homeodomain-like_sf"/>
</dbReference>
<dbReference type="Pfam" id="PF00440">
    <property type="entry name" value="TetR_N"/>
    <property type="match status" value="1"/>
</dbReference>
<dbReference type="PANTHER" id="PTHR43479">
    <property type="entry name" value="ACREF/ENVCD OPERON REPRESSOR-RELATED"/>
    <property type="match status" value="1"/>
</dbReference>
<reference evidence="4 5" key="1">
    <citation type="journal article" date="2021" name="Int. J. Syst. Evol. Microbiol.">
        <title>Lentilactobacillus fungorum sp. nov., isolated from spent mushroom substrates.</title>
        <authorList>
            <person name="Tohno M."/>
            <person name="Tanizawa Y."/>
            <person name="Kojima Y."/>
            <person name="Sakamoto M."/>
            <person name="Ohkuma M."/>
            <person name="Kobayashi H."/>
        </authorList>
    </citation>
    <scope>NUCLEOTIDE SEQUENCE [LARGE SCALE GENOMIC DNA]</scope>
    <source>
        <strain evidence="4 5">YK48G</strain>
    </source>
</reference>
<name>A0ABQ3VZB3_9LACO</name>
<dbReference type="InterPro" id="IPR050624">
    <property type="entry name" value="HTH-type_Tx_Regulator"/>
</dbReference>
<comment type="caution">
    <text evidence="4">The sequence shown here is derived from an EMBL/GenBank/DDBJ whole genome shotgun (WGS) entry which is preliminary data.</text>
</comment>
<dbReference type="EMBL" id="BNJR01000014">
    <property type="protein sequence ID" value="GHP14238.1"/>
    <property type="molecule type" value="Genomic_DNA"/>
</dbReference>